<dbReference type="RefSeq" id="WP_009179855.1">
    <property type="nucleotide sequence ID" value="NZ_CM001368.1"/>
</dbReference>
<organism evidence="2 3">
    <name type="scientific">Solidesulfovibrio carbinoliphilus subsp. oakridgensis</name>
    <dbReference type="NCBI Taxonomy" id="694327"/>
    <lineage>
        <taxon>Bacteria</taxon>
        <taxon>Pseudomonadati</taxon>
        <taxon>Thermodesulfobacteriota</taxon>
        <taxon>Desulfovibrionia</taxon>
        <taxon>Desulfovibrionales</taxon>
        <taxon>Desulfovibrionaceae</taxon>
        <taxon>Solidesulfovibrio</taxon>
    </lineage>
</organism>
<keyword evidence="3" id="KW-1185">Reference proteome</keyword>
<keyword evidence="1" id="KW-0732">Signal</keyword>
<dbReference type="eggNOG" id="ENOG5031D4U">
    <property type="taxonomic scope" value="Bacteria"/>
</dbReference>
<dbReference type="Proteomes" id="UP000004662">
    <property type="component" value="Chromosome"/>
</dbReference>
<proteinExistence type="predicted"/>
<dbReference type="STRING" id="694327.DFW101_0393"/>
<name>G7QDA4_9BACT</name>
<evidence type="ECO:0008006" key="4">
    <source>
        <dbReference type="Google" id="ProtNLM"/>
    </source>
</evidence>
<dbReference type="HOGENOM" id="CLU_042511_0_0_7"/>
<dbReference type="InterPro" id="IPR059232">
    <property type="entry name" value="Porin_put"/>
</dbReference>
<dbReference type="EMBL" id="CM001368">
    <property type="protein sequence ID" value="EHJ46410.1"/>
    <property type="molecule type" value="Genomic_DNA"/>
</dbReference>
<gene>
    <name evidence="2" type="ORF">DFW101_0393</name>
</gene>
<evidence type="ECO:0000313" key="2">
    <source>
        <dbReference type="EMBL" id="EHJ46410.1"/>
    </source>
</evidence>
<dbReference type="OrthoDB" id="5464498at2"/>
<evidence type="ECO:0000256" key="1">
    <source>
        <dbReference type="SAM" id="SignalP"/>
    </source>
</evidence>
<evidence type="ECO:0000313" key="3">
    <source>
        <dbReference type="Proteomes" id="UP000004662"/>
    </source>
</evidence>
<feature type="chain" id="PRO_5003503527" description="Outer membrane homotrimeric porin" evidence="1">
    <location>
        <begin position="23"/>
        <end position="477"/>
    </location>
</feature>
<sequence>MRLRILALALALVAVTAPQALAATEVKMAGDARIYGVFFANRNFTGWDETGTRTEDRTTIWQRLRLRTDFVANENLKFRFGMRIDDEAWGHGYLTAANPQVAIEPYLAYLQFKWPGTDIEVTAGYQPFSVPQTEVFYDSIVLAADDGDQSSAALHVKIPVVEDAFAIEAAYARLLAANRTYQPDTTQIGDAFDVYQLALPVAVEGFSATPWGLVGVYGKGADPEGLFDAGLRSGASYLNPSGYGWKDNQNAMWWAGVAITVSALDPFKFYFDGIYGDAASSDRERNRRRGYFLDAGVTYTGLEWALPGVFGWLASGEDASLANGSERLPVITPKWAPGTSFLFDGDQEFANNTVGIDPTGTWGLAISLRDISFIEALKSRLTVAAIAGTSSPAGLRKAVAASGGVGEYLAMGKNLAQGEWVIGVNFDHSYAITQELSLTMQTGYASPQGLKTSIWGHRLTNQASDAWMGSIGFLYTF</sequence>
<accession>G7QDA4</accession>
<protein>
    <recommendedName>
        <fullName evidence="4">Outer membrane homotrimeric porin</fullName>
    </recommendedName>
</protein>
<dbReference type="NCBIfam" id="NF033939">
    <property type="entry name" value="DESULF_POR1"/>
    <property type="match status" value="1"/>
</dbReference>
<reference evidence="3" key="1">
    <citation type="journal article" date="2015" name="Genome Announc.">
        <title>High-Quality Draft Genome Sequence of Desulfovibrio carbinoliphilus FW-101-2B, an Organic Acid-Oxidizing Sulfate-Reducing Bacterium Isolated from Uranium(VI)-Contaminated Groundwater.</title>
        <authorList>
            <person name="Ramsay B.D."/>
            <person name="Hwang C."/>
            <person name="Woo H.L."/>
            <person name="Carroll S.L."/>
            <person name="Lucas S."/>
            <person name="Han J."/>
            <person name="Lapidus A.L."/>
            <person name="Cheng J.F."/>
            <person name="Goodwin L.A."/>
            <person name="Pitluck S."/>
            <person name="Peters L."/>
            <person name="Chertkov O."/>
            <person name="Held B."/>
            <person name="Detter J.C."/>
            <person name="Han C.S."/>
            <person name="Tapia R."/>
            <person name="Land M.L."/>
            <person name="Hauser L.J."/>
            <person name="Kyrpides N.C."/>
            <person name="Ivanova N.N."/>
            <person name="Mikhailova N."/>
            <person name="Pagani I."/>
            <person name="Woyke T."/>
            <person name="Arkin A.P."/>
            <person name="Dehal P."/>
            <person name="Chivian D."/>
            <person name="Criddle C.S."/>
            <person name="Wu W."/>
            <person name="Chakraborty R."/>
            <person name="Hazen T.C."/>
            <person name="Fields M.W."/>
        </authorList>
    </citation>
    <scope>NUCLEOTIDE SEQUENCE [LARGE SCALE GENOMIC DNA]</scope>
    <source>
        <strain evidence="3">FW-101-2B</strain>
    </source>
</reference>
<feature type="signal peptide" evidence="1">
    <location>
        <begin position="1"/>
        <end position="22"/>
    </location>
</feature>
<dbReference type="AlphaFoldDB" id="G7QDA4"/>